<dbReference type="AlphaFoldDB" id="A0A1S7FUE2"/>
<dbReference type="EMBL" id="JAARRL010000005">
    <property type="protein sequence ID" value="MBC1499933.1"/>
    <property type="molecule type" value="Genomic_DNA"/>
</dbReference>
<reference evidence="3" key="2">
    <citation type="submission" date="2015-03" db="EMBL/GenBank/DDBJ databases">
        <authorList>
            <person name="Ferrari E."/>
            <person name="Walter M.C."/>
            <person name="Huptas C."/>
            <person name="Scherer S."/>
            <person name="Mueller-Herbst S."/>
        </authorList>
    </citation>
    <scope>NUCLEOTIDE SEQUENCE [LARGE SCALE GENOMIC DNA]</scope>
    <source>
        <strain evidence="3">LWP01</strain>
    </source>
</reference>
<evidence type="ECO:0000313" key="2">
    <source>
        <dbReference type="EMBL" id="MBC1499933.1"/>
    </source>
</evidence>
<organism evidence="1 3">
    <name type="scientific">Listeria weihenstephanensis</name>
    <dbReference type="NCBI Taxonomy" id="1006155"/>
    <lineage>
        <taxon>Bacteria</taxon>
        <taxon>Bacillati</taxon>
        <taxon>Bacillota</taxon>
        <taxon>Bacilli</taxon>
        <taxon>Bacillales</taxon>
        <taxon>Listeriaceae</taxon>
        <taxon>Listeria</taxon>
    </lineage>
</organism>
<evidence type="ECO:0008006" key="5">
    <source>
        <dbReference type="Google" id="ProtNLM"/>
    </source>
</evidence>
<proteinExistence type="predicted"/>
<dbReference type="RefSeq" id="WP_036062201.1">
    <property type="nucleotide sequence ID" value="NZ_CP011102.1"/>
</dbReference>
<gene>
    <name evidence="2" type="ORF">HB943_04905</name>
    <name evidence="1" type="ORF">UE46_07995</name>
</gene>
<accession>A0A1S7FUE2</accession>
<dbReference type="Proteomes" id="UP000223060">
    <property type="component" value="Chromosome"/>
</dbReference>
<protein>
    <recommendedName>
        <fullName evidence="5">YneQ</fullName>
    </recommendedName>
</protein>
<dbReference type="EMBL" id="CP011102">
    <property type="protein sequence ID" value="AQY50990.1"/>
    <property type="molecule type" value="Genomic_DNA"/>
</dbReference>
<evidence type="ECO:0000313" key="1">
    <source>
        <dbReference type="EMBL" id="AQY50990.1"/>
    </source>
</evidence>
<evidence type="ECO:0000313" key="3">
    <source>
        <dbReference type="Proteomes" id="UP000223060"/>
    </source>
</evidence>
<name>A0A1S7FUE2_9LIST</name>
<dbReference type="KEGG" id="lwi:UE46_07995"/>
<reference evidence="2 4" key="3">
    <citation type="submission" date="2020-03" db="EMBL/GenBank/DDBJ databases">
        <title>Soil Listeria distribution.</title>
        <authorList>
            <person name="Liao J."/>
            <person name="Wiedmann M."/>
        </authorList>
    </citation>
    <scope>NUCLEOTIDE SEQUENCE [LARGE SCALE GENOMIC DNA]</scope>
    <source>
        <strain evidence="2 4">FSL L7-1523</strain>
    </source>
</reference>
<sequence>MAFGVKRAELEAWKKRADSGEIAFLTHYWLDERFPDSKTVTKVACANLEKLEAWGASYGFKPEWIDKRHEGYPHYDLFGEIQWNVLKKEGIWDQIERFHLKGDAEC</sequence>
<dbReference type="Proteomes" id="UP000564536">
    <property type="component" value="Unassembled WGS sequence"/>
</dbReference>
<keyword evidence="3" id="KW-1185">Reference proteome</keyword>
<evidence type="ECO:0000313" key="4">
    <source>
        <dbReference type="Proteomes" id="UP000564536"/>
    </source>
</evidence>
<reference evidence="1" key="1">
    <citation type="submission" date="2015-03" db="EMBL/GenBank/DDBJ databases">
        <authorList>
            <person name="Murphy D."/>
        </authorList>
    </citation>
    <scope>NUCLEOTIDE SEQUENCE [LARGE SCALE GENOMIC DNA]</scope>
    <source>
        <strain evidence="1">WS 4560</strain>
    </source>
</reference>